<evidence type="ECO:0000313" key="15">
    <source>
        <dbReference type="Proteomes" id="UP000317422"/>
    </source>
</evidence>
<dbReference type="PANTHER" id="PTHR35457:SF1">
    <property type="entry name" value="HEME A SYNTHASE"/>
    <property type="match status" value="1"/>
</dbReference>
<evidence type="ECO:0000256" key="1">
    <source>
        <dbReference type="ARBA" id="ARBA00004141"/>
    </source>
</evidence>
<reference evidence="14 15" key="1">
    <citation type="submission" date="2019-06" db="EMBL/GenBank/DDBJ databases">
        <title>Sequencing the genomes of 1000 actinobacteria strains.</title>
        <authorList>
            <person name="Klenk H.-P."/>
        </authorList>
    </citation>
    <scope>NUCLEOTIDE SEQUENCE [LARGE SCALE GENOMIC DNA]</scope>
    <source>
        <strain evidence="14 15">DSM 45015</strain>
    </source>
</reference>
<evidence type="ECO:0000256" key="5">
    <source>
        <dbReference type="ARBA" id="ARBA00022989"/>
    </source>
</evidence>
<comment type="subcellular location">
    <subcellularLocation>
        <location evidence="1">Membrane</location>
        <topology evidence="1">Multi-pass membrane protein</topology>
    </subcellularLocation>
</comment>
<feature type="transmembrane region" description="Helical" evidence="13">
    <location>
        <begin position="115"/>
        <end position="132"/>
    </location>
</feature>
<feature type="transmembrane region" description="Helical" evidence="13">
    <location>
        <begin position="250"/>
        <end position="273"/>
    </location>
</feature>
<gene>
    <name evidence="14" type="ORF">FHX37_1291</name>
</gene>
<feature type="region of interest" description="Disordered" evidence="12">
    <location>
        <begin position="339"/>
        <end position="360"/>
    </location>
</feature>
<keyword evidence="5 13" id="KW-1133">Transmembrane helix</keyword>
<dbReference type="OrthoDB" id="5241540at2"/>
<dbReference type="Pfam" id="PF02628">
    <property type="entry name" value="COX15-CtaA"/>
    <property type="match status" value="1"/>
</dbReference>
<evidence type="ECO:0000256" key="9">
    <source>
        <dbReference type="ARBA" id="ARBA00023136"/>
    </source>
</evidence>
<dbReference type="GO" id="GO:0016020">
    <property type="term" value="C:membrane"/>
    <property type="evidence" value="ECO:0007669"/>
    <property type="project" value="UniProtKB-SubCell"/>
</dbReference>
<evidence type="ECO:0000256" key="8">
    <source>
        <dbReference type="ARBA" id="ARBA00023133"/>
    </source>
</evidence>
<comment type="pathway">
    <text evidence="11">Porphyrin-containing compound metabolism.</text>
</comment>
<evidence type="ECO:0000256" key="4">
    <source>
        <dbReference type="ARBA" id="ARBA00022723"/>
    </source>
</evidence>
<keyword evidence="15" id="KW-1185">Reference proteome</keyword>
<dbReference type="InterPro" id="IPR050450">
    <property type="entry name" value="COX15/CtaA_HemeA_synthase"/>
</dbReference>
<feature type="transmembrane region" description="Helical" evidence="13">
    <location>
        <begin position="312"/>
        <end position="332"/>
    </location>
</feature>
<evidence type="ECO:0000256" key="12">
    <source>
        <dbReference type="SAM" id="MobiDB-lite"/>
    </source>
</evidence>
<evidence type="ECO:0000256" key="6">
    <source>
        <dbReference type="ARBA" id="ARBA00023002"/>
    </source>
</evidence>
<dbReference type="GO" id="GO:0006784">
    <property type="term" value="P:heme A biosynthetic process"/>
    <property type="evidence" value="ECO:0007669"/>
    <property type="project" value="InterPro"/>
</dbReference>
<dbReference type="GO" id="GO:0046872">
    <property type="term" value="F:metal ion binding"/>
    <property type="evidence" value="ECO:0007669"/>
    <property type="project" value="UniProtKB-KW"/>
</dbReference>
<name>A0A543NI08_9ACTN</name>
<keyword evidence="9 13" id="KW-0472">Membrane</keyword>
<organism evidence="14 15">
    <name type="scientific">Haloactinospora alba</name>
    <dbReference type="NCBI Taxonomy" id="405555"/>
    <lineage>
        <taxon>Bacteria</taxon>
        <taxon>Bacillati</taxon>
        <taxon>Actinomycetota</taxon>
        <taxon>Actinomycetes</taxon>
        <taxon>Streptosporangiales</taxon>
        <taxon>Nocardiopsidaceae</taxon>
        <taxon>Haloactinospora</taxon>
    </lineage>
</organism>
<evidence type="ECO:0000256" key="2">
    <source>
        <dbReference type="ARBA" id="ARBA00022475"/>
    </source>
</evidence>
<feature type="transmembrane region" description="Helical" evidence="13">
    <location>
        <begin position="173"/>
        <end position="191"/>
    </location>
</feature>
<keyword evidence="3 13" id="KW-0812">Transmembrane</keyword>
<feature type="transmembrane region" description="Helical" evidence="13">
    <location>
        <begin position="211"/>
        <end position="230"/>
    </location>
</feature>
<dbReference type="InterPro" id="IPR003780">
    <property type="entry name" value="COX15/CtaA_fam"/>
</dbReference>
<evidence type="ECO:0000313" key="14">
    <source>
        <dbReference type="EMBL" id="TQN31390.1"/>
    </source>
</evidence>
<keyword evidence="6" id="KW-0560">Oxidoreductase</keyword>
<proteinExistence type="predicted"/>
<protein>
    <submittedName>
        <fullName evidence="14">Cytochrome c oxidase assembly protein subunit 15</fullName>
    </submittedName>
</protein>
<feature type="transmembrane region" description="Helical" evidence="13">
    <location>
        <begin position="54"/>
        <end position="73"/>
    </location>
</feature>
<evidence type="ECO:0000256" key="10">
    <source>
        <dbReference type="ARBA" id="ARBA00023157"/>
    </source>
</evidence>
<accession>A0A543NI08</accession>
<keyword evidence="10" id="KW-1015">Disulfide bond</keyword>
<feature type="transmembrane region" description="Helical" evidence="13">
    <location>
        <begin position="144"/>
        <end position="167"/>
    </location>
</feature>
<comment type="caution">
    <text evidence="14">The sequence shown here is derived from an EMBL/GenBank/DDBJ whole genome shotgun (WGS) entry which is preliminary data.</text>
</comment>
<keyword evidence="4" id="KW-0479">Metal-binding</keyword>
<dbReference type="EMBL" id="VFQC01000001">
    <property type="protein sequence ID" value="TQN31390.1"/>
    <property type="molecule type" value="Genomic_DNA"/>
</dbReference>
<dbReference type="PANTHER" id="PTHR35457">
    <property type="entry name" value="HEME A SYNTHASE"/>
    <property type="match status" value="1"/>
</dbReference>
<evidence type="ECO:0000256" key="3">
    <source>
        <dbReference type="ARBA" id="ARBA00022692"/>
    </source>
</evidence>
<feature type="transmembrane region" description="Helical" evidence="13">
    <location>
        <begin position="25"/>
        <end position="42"/>
    </location>
</feature>
<evidence type="ECO:0000256" key="13">
    <source>
        <dbReference type="SAM" id="Phobius"/>
    </source>
</evidence>
<evidence type="ECO:0000256" key="7">
    <source>
        <dbReference type="ARBA" id="ARBA00023004"/>
    </source>
</evidence>
<dbReference type="AlphaFoldDB" id="A0A543NI08"/>
<evidence type="ECO:0000256" key="11">
    <source>
        <dbReference type="ARBA" id="ARBA00023444"/>
    </source>
</evidence>
<feature type="transmembrane region" description="Helical" evidence="13">
    <location>
        <begin position="285"/>
        <end position="306"/>
    </location>
</feature>
<sequence>MNAHPALLVPLAASGEGTFLSLPFWAWQIVLAVAGIGVLTLLSRTIWEPTTRSLRWWGLGNIVVNAGIAVSGATVRVTSSGLGCPEWPRCTEDSFVPVGTDHATLNAAIEFGNRTLTFLVLAVGVIVFVASMRLRPRRPDLRRLAGIIPLGVLGQGVLGGVTVLTGLHPASVAAHFLLSSLVVVLTVAYYVRCREPRGRLQRTVPPVTRSIATVMVPLGFLLLAAGTVVTGTGPHGGDAEAPRWGFDPLIATRVHSGLAWAVLLGALALVLLLSRTEAPREARVASRLLAAAVLAQGALGYTQYALALPQGLVVLHVLGSALVWVAVLRVYFATARRTERSSGGGYRPPQEHGSGHRLRS</sequence>
<keyword evidence="8" id="KW-0350">Heme biosynthesis</keyword>
<dbReference type="Proteomes" id="UP000317422">
    <property type="component" value="Unassembled WGS sequence"/>
</dbReference>
<dbReference type="GO" id="GO:0016491">
    <property type="term" value="F:oxidoreductase activity"/>
    <property type="evidence" value="ECO:0007669"/>
    <property type="project" value="UniProtKB-KW"/>
</dbReference>
<keyword evidence="7" id="KW-0408">Iron</keyword>
<dbReference type="RefSeq" id="WP_141922707.1">
    <property type="nucleotide sequence ID" value="NZ_VFQC01000001.1"/>
</dbReference>
<keyword evidence="2" id="KW-1003">Cell membrane</keyword>